<evidence type="ECO:0008006" key="3">
    <source>
        <dbReference type="Google" id="ProtNLM"/>
    </source>
</evidence>
<name>A0A1M5EZJ9_9RHOB</name>
<evidence type="ECO:0000313" key="2">
    <source>
        <dbReference type="Proteomes" id="UP000184144"/>
    </source>
</evidence>
<feature type="non-terminal residue" evidence="1">
    <location>
        <position position="431"/>
    </location>
</feature>
<sequence length="431" mass="49000">MELEDPLDPKRSRPIDVHRWSDHPEVAGFVDSIWEEHFGDYAAKEQVKSGAKAKRKHRDQLRVILLDLYVAWQTDPDLSIGVHLSANAWKTGSRYNALHLSKIIPDFVHRLSEVGLIQLSKGSFTAPGAATNRTARIRAEEPLKEMFREAKFGREHIWLVPDRECIILKNTDDLTGAKGREVPYEDDDRTISMRAVLQDYNKLLAQTFIDIPTYDQPFVERKVKTGRNAGEATKVPIATQENFVRRIFNRGSFDCGGRFFGGWWQHVDSEVRKRIHINDTPTIEIDYQALHVAVLSAEQGVVIEGDPYTLDQGLLPEMGAREQRASVKLLVLMAFNAKNRRAACLAFRQDQPTGSVEKSMKDAELSKVLDAFIEKNPHLAEALCSDRGIKLMNTDSRIAEFVIRRMTHSNVPVLCIHDSFVVDYTRSRLLV</sequence>
<dbReference type="OrthoDB" id="7059994at2"/>
<gene>
    <name evidence="1" type="ORF">SAMN05444273_1186</name>
</gene>
<accession>A0A1M5EZJ9</accession>
<dbReference type="EMBL" id="FQUV01000018">
    <property type="protein sequence ID" value="SHF84674.1"/>
    <property type="molecule type" value="Genomic_DNA"/>
</dbReference>
<reference evidence="2" key="1">
    <citation type="submission" date="2016-11" db="EMBL/GenBank/DDBJ databases">
        <authorList>
            <person name="Varghese N."/>
            <person name="Submissions S."/>
        </authorList>
    </citation>
    <scope>NUCLEOTIDE SEQUENCE [LARGE SCALE GENOMIC DNA]</scope>
    <source>
        <strain evidence="2">DSM 100566</strain>
    </source>
</reference>
<dbReference type="STRING" id="1486859.SAMN05444273_1186"/>
<proteinExistence type="predicted"/>
<dbReference type="AlphaFoldDB" id="A0A1M5EZJ9"/>
<protein>
    <recommendedName>
        <fullName evidence="3">DNA-directed RNA polymerase</fullName>
    </recommendedName>
</protein>
<keyword evidence="2" id="KW-1185">Reference proteome</keyword>
<organism evidence="1 2">
    <name type="scientific">Litoreibacter ascidiaceicola</name>
    <dbReference type="NCBI Taxonomy" id="1486859"/>
    <lineage>
        <taxon>Bacteria</taxon>
        <taxon>Pseudomonadati</taxon>
        <taxon>Pseudomonadota</taxon>
        <taxon>Alphaproteobacteria</taxon>
        <taxon>Rhodobacterales</taxon>
        <taxon>Roseobacteraceae</taxon>
        <taxon>Litoreibacter</taxon>
    </lineage>
</organism>
<evidence type="ECO:0000313" key="1">
    <source>
        <dbReference type="EMBL" id="SHF84674.1"/>
    </source>
</evidence>
<dbReference type="RefSeq" id="WP_139250734.1">
    <property type="nucleotide sequence ID" value="NZ_FQUV01000018.1"/>
</dbReference>
<dbReference type="Proteomes" id="UP000184144">
    <property type="component" value="Unassembled WGS sequence"/>
</dbReference>